<dbReference type="PANTHER" id="PTHR11430:SF77">
    <property type="entry name" value="LIPOCALIN-LIKE 1 PROTEIN"/>
    <property type="match status" value="1"/>
</dbReference>
<dbReference type="PRINTS" id="PR01254">
    <property type="entry name" value="PGNDSYNTHASE"/>
</dbReference>
<dbReference type="InterPro" id="IPR022272">
    <property type="entry name" value="Lipocalin_CS"/>
</dbReference>
<dbReference type="InterPro" id="IPR012674">
    <property type="entry name" value="Calycin"/>
</dbReference>
<feature type="non-terminal residue" evidence="5">
    <location>
        <position position="142"/>
    </location>
</feature>
<evidence type="ECO:0000313" key="6">
    <source>
        <dbReference type="Proteomes" id="UP000560066"/>
    </source>
</evidence>
<reference evidence="5 6" key="1">
    <citation type="submission" date="2019-09" db="EMBL/GenBank/DDBJ databases">
        <title>Bird 10,000 Genomes (B10K) Project - Family phase.</title>
        <authorList>
            <person name="Zhang G."/>
        </authorList>
    </citation>
    <scope>NUCLEOTIDE SEQUENCE [LARGE SCALE GENOMIC DNA]</scope>
    <source>
        <strain evidence="5">B10K-DU-002-79</strain>
    </source>
</reference>
<comment type="similarity">
    <text evidence="1 2">Belongs to the calycin superfamily. Lipocalin family.</text>
</comment>
<evidence type="ECO:0000313" key="5">
    <source>
        <dbReference type="EMBL" id="NXS14569.1"/>
    </source>
</evidence>
<keyword evidence="3" id="KW-0732">Signal</keyword>
<dbReference type="AlphaFoldDB" id="A0A7L2RZ15"/>
<dbReference type="Proteomes" id="UP000560066">
    <property type="component" value="Unassembled WGS sequence"/>
</dbReference>
<evidence type="ECO:0000256" key="3">
    <source>
        <dbReference type="SAM" id="SignalP"/>
    </source>
</evidence>
<feature type="domain" description="Lipocalin/cytosolic fatty-acid binding" evidence="4">
    <location>
        <begin position="34"/>
        <end position="139"/>
    </location>
</feature>
<name>A0A7L2RZ15_9PASS</name>
<feature type="chain" id="PRO_5029820313" evidence="3">
    <location>
        <begin position="21"/>
        <end position="142"/>
    </location>
</feature>
<dbReference type="PANTHER" id="PTHR11430">
    <property type="entry name" value="LIPOCALIN"/>
    <property type="match status" value="1"/>
</dbReference>
<proteinExistence type="inferred from homology"/>
<dbReference type="OrthoDB" id="9627583at2759"/>
<dbReference type="PROSITE" id="PS00213">
    <property type="entry name" value="LIPOCALIN"/>
    <property type="match status" value="1"/>
</dbReference>
<dbReference type="SUPFAM" id="SSF50814">
    <property type="entry name" value="Lipocalins"/>
    <property type="match status" value="1"/>
</dbReference>
<dbReference type="GO" id="GO:0036094">
    <property type="term" value="F:small molecule binding"/>
    <property type="evidence" value="ECO:0007669"/>
    <property type="project" value="InterPro"/>
</dbReference>
<dbReference type="Pfam" id="PF00061">
    <property type="entry name" value="Lipocalin"/>
    <property type="match status" value="1"/>
</dbReference>
<dbReference type="Gene3D" id="2.40.128.20">
    <property type="match status" value="1"/>
</dbReference>
<dbReference type="InterPro" id="IPR000566">
    <property type="entry name" value="Lipocln_cytosolic_FA-bd_dom"/>
</dbReference>
<dbReference type="EMBL" id="VYZS01350559">
    <property type="protein sequence ID" value="NXS14569.1"/>
    <property type="molecule type" value="Genomic_DNA"/>
</dbReference>
<dbReference type="InterPro" id="IPR002345">
    <property type="entry name" value="Lipocalin"/>
</dbReference>
<gene>
    <name evidence="5" type="primary">Lcn15</name>
    <name evidence="5" type="ORF">NEOCOR_R02797</name>
</gene>
<feature type="signal peptide" evidence="3">
    <location>
        <begin position="1"/>
        <end position="20"/>
    </location>
</feature>
<evidence type="ECO:0000256" key="1">
    <source>
        <dbReference type="ARBA" id="ARBA00006889"/>
    </source>
</evidence>
<evidence type="ECO:0000259" key="4">
    <source>
        <dbReference type="Pfam" id="PF00061"/>
    </source>
</evidence>
<feature type="non-terminal residue" evidence="5">
    <location>
        <position position="1"/>
    </location>
</feature>
<accession>A0A7L2RZ15</accession>
<comment type="caution">
    <text evidence="5">The sequence shown here is derived from an EMBL/GenBank/DDBJ whole genome shotgun (WGS) entry which is preliminary data.</text>
</comment>
<sequence length="142" mass="15806">MTAALPSLALALLCLLRAAAEVPVQPDFNTEKFAGRWHVTAIASNCSIFSKMKDVMKSSITTISFTPEGDLAIKLVWPTMDKCQTFELLFRQSGQEGHYMAQEKKDLCVMETDYSHYAILHEADHSEMETSTALQLLSGCQE</sequence>
<organism evidence="5 6">
    <name type="scientific">Neodrepanis coruscans</name>
    <name type="common">wattled asity</name>
    <dbReference type="NCBI Taxonomy" id="254563"/>
    <lineage>
        <taxon>Eukaryota</taxon>
        <taxon>Metazoa</taxon>
        <taxon>Chordata</taxon>
        <taxon>Craniata</taxon>
        <taxon>Vertebrata</taxon>
        <taxon>Euteleostomi</taxon>
        <taxon>Archelosauria</taxon>
        <taxon>Archosauria</taxon>
        <taxon>Dinosauria</taxon>
        <taxon>Saurischia</taxon>
        <taxon>Theropoda</taxon>
        <taxon>Coelurosauria</taxon>
        <taxon>Aves</taxon>
        <taxon>Neognathae</taxon>
        <taxon>Neoaves</taxon>
        <taxon>Telluraves</taxon>
        <taxon>Australaves</taxon>
        <taxon>Passeriformes</taxon>
        <taxon>Philepittidae</taxon>
        <taxon>Neodrepanis</taxon>
    </lineage>
</organism>
<protein>
    <submittedName>
        <fullName evidence="5">LCN15 protein</fullName>
    </submittedName>
</protein>
<keyword evidence="6" id="KW-1185">Reference proteome</keyword>
<evidence type="ECO:0000256" key="2">
    <source>
        <dbReference type="RuleBase" id="RU003695"/>
    </source>
</evidence>